<keyword evidence="6 7" id="KW-0472">Membrane</keyword>
<comment type="caution">
    <text evidence="8">The sequence shown here is derived from an EMBL/GenBank/DDBJ whole genome shotgun (WGS) entry which is preliminary data.</text>
</comment>
<feature type="transmembrane region" description="Helical" evidence="7">
    <location>
        <begin position="262"/>
        <end position="284"/>
    </location>
</feature>
<feature type="transmembrane region" description="Helical" evidence="7">
    <location>
        <begin position="163"/>
        <end position="183"/>
    </location>
</feature>
<gene>
    <name evidence="8" type="primary">cydB</name>
    <name evidence="8" type="ORF">YH63_008590</name>
</gene>
<reference evidence="8" key="1">
    <citation type="submission" date="2019-04" db="EMBL/GenBank/DDBJ databases">
        <title>Whole genome sequencing of cave bacteria.</title>
        <authorList>
            <person name="Gan H.M."/>
            <person name="Barton H."/>
            <person name="Savka M.A."/>
        </authorList>
    </citation>
    <scope>NUCLEOTIDE SEQUENCE [LARGE SCALE GENOMIC DNA]</scope>
    <source>
        <strain evidence="8">LC387</strain>
    </source>
</reference>
<dbReference type="GO" id="GO:0016682">
    <property type="term" value="F:oxidoreductase activity, acting on diphenols and related substances as donors, oxygen as acceptor"/>
    <property type="evidence" value="ECO:0007669"/>
    <property type="project" value="TreeGrafter"/>
</dbReference>
<keyword evidence="3" id="KW-1003">Cell membrane</keyword>
<keyword evidence="9" id="KW-1185">Reference proteome</keyword>
<feature type="transmembrane region" description="Helical" evidence="7">
    <location>
        <begin position="7"/>
        <end position="26"/>
    </location>
</feature>
<sequence>MAGLPIDIAVLWAFIIAFAVFMYIVMDGFDLGLGMLFPMFPKKEDRDVMMNSIAPVWDGNETWLVLGGGGLMAAFPLAFAVVMPAIYTPIIAMLIGLIFRGVAFEFRWRTQSERNRWDVAFAGGSLLAALAQGVALGAILQGIHVEGRHYAGGWWDWLTPFSILTGCAVVAGYGLLGATWLVMKTTGELREHAYRLSWWLLVATLIAIVAVSLATPFLQADYWRRWFEWPNILFTAPIPIAVAAITLLLLKSLANKQDYRPFVLSLVLFAITYAGLGVSMFPYIVPQSITIWQAAAPANSLSFMLVGVAILVPIILAYTAWAYWVFRGKVDPSSGYH</sequence>
<feature type="transmembrane region" description="Helical" evidence="7">
    <location>
        <begin position="304"/>
        <end position="326"/>
    </location>
</feature>
<dbReference type="Pfam" id="PF02322">
    <property type="entry name" value="Cyt_bd_oxida_II"/>
    <property type="match status" value="1"/>
</dbReference>
<evidence type="ECO:0000313" key="9">
    <source>
        <dbReference type="Proteomes" id="UP000034832"/>
    </source>
</evidence>
<evidence type="ECO:0000313" key="8">
    <source>
        <dbReference type="EMBL" id="TKT71465.1"/>
    </source>
</evidence>
<dbReference type="GO" id="GO:0009055">
    <property type="term" value="F:electron transfer activity"/>
    <property type="evidence" value="ECO:0007669"/>
    <property type="project" value="TreeGrafter"/>
</dbReference>
<protein>
    <submittedName>
        <fullName evidence="8">Cytochrome d ubiquinol oxidase subunit II</fullName>
    </submittedName>
</protein>
<dbReference type="GO" id="GO:0019646">
    <property type="term" value="P:aerobic electron transport chain"/>
    <property type="evidence" value="ECO:0007669"/>
    <property type="project" value="TreeGrafter"/>
</dbReference>
<accession>A0A4U6BPP7</accession>
<dbReference type="RefSeq" id="WP_046827966.1">
    <property type="nucleotide sequence ID" value="NZ_LBIA02000001.1"/>
</dbReference>
<keyword evidence="5 7" id="KW-1133">Transmembrane helix</keyword>
<dbReference type="PIRSF" id="PIRSF000267">
    <property type="entry name" value="Cyt_oxidse_sub2"/>
    <property type="match status" value="1"/>
</dbReference>
<evidence type="ECO:0000256" key="4">
    <source>
        <dbReference type="ARBA" id="ARBA00022692"/>
    </source>
</evidence>
<dbReference type="GO" id="GO:0005886">
    <property type="term" value="C:plasma membrane"/>
    <property type="evidence" value="ECO:0007669"/>
    <property type="project" value="UniProtKB-SubCell"/>
</dbReference>
<evidence type="ECO:0000256" key="3">
    <source>
        <dbReference type="ARBA" id="ARBA00022475"/>
    </source>
</evidence>
<dbReference type="PANTHER" id="PTHR43141:SF4">
    <property type="entry name" value="CYTOCHROME BD2 SUBUNIT II"/>
    <property type="match status" value="1"/>
</dbReference>
<dbReference type="EMBL" id="LBIA02000001">
    <property type="protein sequence ID" value="TKT71465.1"/>
    <property type="molecule type" value="Genomic_DNA"/>
</dbReference>
<dbReference type="InterPro" id="IPR003317">
    <property type="entry name" value="Cyt-d_oxidase_su2"/>
</dbReference>
<dbReference type="Proteomes" id="UP000034832">
    <property type="component" value="Unassembled WGS sequence"/>
</dbReference>
<name>A0A4U6BPP7_9BRAD</name>
<evidence type="ECO:0000256" key="7">
    <source>
        <dbReference type="SAM" id="Phobius"/>
    </source>
</evidence>
<dbReference type="PANTHER" id="PTHR43141">
    <property type="entry name" value="CYTOCHROME BD2 SUBUNIT II"/>
    <property type="match status" value="1"/>
</dbReference>
<proteinExistence type="inferred from homology"/>
<evidence type="ECO:0000256" key="2">
    <source>
        <dbReference type="ARBA" id="ARBA00007543"/>
    </source>
</evidence>
<evidence type="ECO:0000256" key="1">
    <source>
        <dbReference type="ARBA" id="ARBA00004651"/>
    </source>
</evidence>
<dbReference type="GO" id="GO:0070069">
    <property type="term" value="C:cytochrome complex"/>
    <property type="evidence" value="ECO:0007669"/>
    <property type="project" value="TreeGrafter"/>
</dbReference>
<keyword evidence="4 7" id="KW-0812">Transmembrane</keyword>
<feature type="transmembrane region" description="Helical" evidence="7">
    <location>
        <begin position="119"/>
        <end position="143"/>
    </location>
</feature>
<feature type="transmembrane region" description="Helical" evidence="7">
    <location>
        <begin position="73"/>
        <end position="99"/>
    </location>
</feature>
<dbReference type="STRING" id="211460.YH63_10360"/>
<dbReference type="AlphaFoldDB" id="A0A4U6BPP7"/>
<evidence type="ECO:0000256" key="6">
    <source>
        <dbReference type="ARBA" id="ARBA00023136"/>
    </source>
</evidence>
<organism evidence="8 9">
    <name type="scientific">Afipia massiliensis</name>
    <dbReference type="NCBI Taxonomy" id="211460"/>
    <lineage>
        <taxon>Bacteria</taxon>
        <taxon>Pseudomonadati</taxon>
        <taxon>Pseudomonadota</taxon>
        <taxon>Alphaproteobacteria</taxon>
        <taxon>Hyphomicrobiales</taxon>
        <taxon>Nitrobacteraceae</taxon>
        <taxon>Afipia</taxon>
    </lineage>
</organism>
<evidence type="ECO:0000256" key="5">
    <source>
        <dbReference type="ARBA" id="ARBA00022989"/>
    </source>
</evidence>
<comment type="subcellular location">
    <subcellularLocation>
        <location evidence="1">Cell membrane</location>
        <topology evidence="1">Multi-pass membrane protein</topology>
    </subcellularLocation>
</comment>
<feature type="transmembrane region" description="Helical" evidence="7">
    <location>
        <begin position="229"/>
        <end position="250"/>
    </location>
</feature>
<feature type="transmembrane region" description="Helical" evidence="7">
    <location>
        <begin position="195"/>
        <end position="217"/>
    </location>
</feature>
<dbReference type="OrthoDB" id="9776710at2"/>
<dbReference type="NCBIfam" id="TIGR00203">
    <property type="entry name" value="cydB"/>
    <property type="match status" value="1"/>
</dbReference>
<comment type="similarity">
    <text evidence="2">Belongs to the cytochrome ubiquinol oxidase subunit 2 family.</text>
</comment>